<sequence length="94" mass="9349">MISLDFGIASVAAITVICYLVGIIVRASPINSALIPSIVGLCGAILGIVALYVGLPDFPATDPLTAVAVGIVSGLAATGINQAVKQLKTDGKEG</sequence>
<feature type="transmembrane region" description="Helical" evidence="1">
    <location>
        <begin position="64"/>
        <end position="84"/>
    </location>
</feature>
<feature type="transmembrane region" description="Helical" evidence="1">
    <location>
        <begin position="6"/>
        <end position="25"/>
    </location>
</feature>
<dbReference type="EMBL" id="BK015871">
    <property type="protein sequence ID" value="DAD70868.1"/>
    <property type="molecule type" value="Genomic_DNA"/>
</dbReference>
<evidence type="ECO:0000256" key="1">
    <source>
        <dbReference type="SAM" id="Phobius"/>
    </source>
</evidence>
<evidence type="ECO:0000313" key="2">
    <source>
        <dbReference type="EMBL" id="DAD70868.1"/>
    </source>
</evidence>
<proteinExistence type="predicted"/>
<feature type="transmembrane region" description="Helical" evidence="1">
    <location>
        <begin position="32"/>
        <end position="52"/>
    </location>
</feature>
<keyword evidence="1" id="KW-0812">Transmembrane</keyword>
<accession>A0A8S5LL77</accession>
<protein>
    <submittedName>
        <fullName evidence="2">Holin</fullName>
    </submittedName>
</protein>
<reference evidence="2" key="1">
    <citation type="journal article" date="2021" name="Proc. Natl. Acad. Sci. U.S.A.">
        <title>A Catalog of Tens of Thousands of Viruses from Human Metagenomes Reveals Hidden Associations with Chronic Diseases.</title>
        <authorList>
            <person name="Tisza M.J."/>
            <person name="Buck C.B."/>
        </authorList>
    </citation>
    <scope>NUCLEOTIDE SEQUENCE</scope>
    <source>
        <strain evidence="2">Ctvok7</strain>
    </source>
</reference>
<organism evidence="2">
    <name type="scientific">Siphoviridae sp. ctvok7</name>
    <dbReference type="NCBI Taxonomy" id="2827596"/>
    <lineage>
        <taxon>Viruses</taxon>
        <taxon>Duplodnaviria</taxon>
        <taxon>Heunggongvirae</taxon>
        <taxon>Uroviricota</taxon>
        <taxon>Caudoviricetes</taxon>
    </lineage>
</organism>
<keyword evidence="1" id="KW-0472">Membrane</keyword>
<keyword evidence="1" id="KW-1133">Transmembrane helix</keyword>
<name>A0A8S5LL77_9CAUD</name>